<name>A0ABN3RR24_9ACTN</name>
<evidence type="ECO:0000256" key="1">
    <source>
        <dbReference type="SAM" id="MobiDB-lite"/>
    </source>
</evidence>
<gene>
    <name evidence="2" type="ORF">GCM10010307_74240</name>
</gene>
<protein>
    <submittedName>
        <fullName evidence="2">Uncharacterized protein</fullName>
    </submittedName>
</protein>
<organism evidence="2 3">
    <name type="scientific">Streptomyces vastus</name>
    <dbReference type="NCBI Taxonomy" id="285451"/>
    <lineage>
        <taxon>Bacteria</taxon>
        <taxon>Bacillati</taxon>
        <taxon>Actinomycetota</taxon>
        <taxon>Actinomycetes</taxon>
        <taxon>Kitasatosporales</taxon>
        <taxon>Streptomycetaceae</taxon>
        <taxon>Streptomyces</taxon>
    </lineage>
</organism>
<accession>A0ABN3RR24</accession>
<sequence length="146" mass="16244">MPKDRRKLGRRPLRALGEPTQHNPGSLGKLDEKGTPPLPHQRGNAIHKRLPIVGLTLVKHSPHVDVGVAKFGVQRLRLALLCGIDQAVRRLPRPIRPPSMIKGSSREIGPDNVRVPIGKKPRLGPVTTPEIHKRQPRSGQVQFEQR</sequence>
<dbReference type="EMBL" id="BAAASJ010000115">
    <property type="protein sequence ID" value="GAA2658456.1"/>
    <property type="molecule type" value="Genomic_DNA"/>
</dbReference>
<dbReference type="Proteomes" id="UP001500151">
    <property type="component" value="Unassembled WGS sequence"/>
</dbReference>
<feature type="region of interest" description="Disordered" evidence="1">
    <location>
        <begin position="1"/>
        <end position="43"/>
    </location>
</feature>
<feature type="compositionally biased region" description="Polar residues" evidence="1">
    <location>
        <begin position="137"/>
        <end position="146"/>
    </location>
</feature>
<comment type="caution">
    <text evidence="2">The sequence shown here is derived from an EMBL/GenBank/DDBJ whole genome shotgun (WGS) entry which is preliminary data.</text>
</comment>
<keyword evidence="3" id="KW-1185">Reference proteome</keyword>
<feature type="region of interest" description="Disordered" evidence="1">
    <location>
        <begin position="94"/>
        <end position="146"/>
    </location>
</feature>
<proteinExistence type="predicted"/>
<reference evidence="2 3" key="1">
    <citation type="journal article" date="2019" name="Int. J. Syst. Evol. Microbiol.">
        <title>The Global Catalogue of Microorganisms (GCM) 10K type strain sequencing project: providing services to taxonomists for standard genome sequencing and annotation.</title>
        <authorList>
            <consortium name="The Broad Institute Genomics Platform"/>
            <consortium name="The Broad Institute Genome Sequencing Center for Infectious Disease"/>
            <person name="Wu L."/>
            <person name="Ma J."/>
        </authorList>
    </citation>
    <scope>NUCLEOTIDE SEQUENCE [LARGE SCALE GENOMIC DNA]</scope>
    <source>
        <strain evidence="2 3">JCM 4524</strain>
    </source>
</reference>
<evidence type="ECO:0000313" key="3">
    <source>
        <dbReference type="Proteomes" id="UP001500151"/>
    </source>
</evidence>
<feature type="compositionally biased region" description="Basic residues" evidence="1">
    <location>
        <begin position="1"/>
        <end position="13"/>
    </location>
</feature>
<evidence type="ECO:0000313" key="2">
    <source>
        <dbReference type="EMBL" id="GAA2658456.1"/>
    </source>
</evidence>